<proteinExistence type="predicted"/>
<evidence type="ECO:0000256" key="1">
    <source>
        <dbReference type="SAM" id="MobiDB-lite"/>
    </source>
</evidence>
<evidence type="ECO:0000313" key="3">
    <source>
        <dbReference type="Proteomes" id="UP000001940"/>
    </source>
</evidence>
<dbReference type="EMBL" id="BX284602">
    <property type="protein sequence ID" value="CCD62832.1"/>
    <property type="molecule type" value="Genomic_DNA"/>
</dbReference>
<dbReference type="Proteomes" id="UP000001940">
    <property type="component" value="Chromosome II"/>
</dbReference>
<organism evidence="2 3">
    <name type="scientific">Caenorhabditis elegans</name>
    <dbReference type="NCBI Taxonomy" id="6239"/>
    <lineage>
        <taxon>Eukaryota</taxon>
        <taxon>Metazoa</taxon>
        <taxon>Ecdysozoa</taxon>
        <taxon>Nematoda</taxon>
        <taxon>Chromadorea</taxon>
        <taxon>Rhabditida</taxon>
        <taxon>Rhabditina</taxon>
        <taxon>Rhabditomorpha</taxon>
        <taxon>Rhabditoidea</taxon>
        <taxon>Rhabditidae</taxon>
        <taxon>Peloderinae</taxon>
        <taxon>Caenorhabditis</taxon>
    </lineage>
</organism>
<evidence type="ECO:0000313" key="2">
    <source>
        <dbReference type="EMBL" id="CCD62832.1"/>
    </source>
</evidence>
<dbReference type="SMR" id="O17158"/>
<dbReference type="AlphaFoldDB" id="O17158"/>
<dbReference type="PaxDb" id="6239-C24H12.6"/>
<sequence length="208" mass="23255">MDRFFPSDVISNHAGALLTIWSVELPLSISQPLAIYNLITSWRLNYLHYVDNPIRRLIDRYRRKNKNNDLESNVVATKAKLIEDIKLKISELATLENKLICAVILTKDAGCLNNQNQSTQSEELSITTADSQINALSIRSDQNYWNSDIRGSVLGYLNEQAALDVLTRNPVTTQPLPPSSTVIAPARSSTQHVPTTDTPLRDLPSSQQ</sequence>
<evidence type="ECO:0000313" key="4">
    <source>
        <dbReference type="WormBase" id="C24H12.6"/>
    </source>
</evidence>
<dbReference type="HOGENOM" id="CLU_1321951_0_0_1"/>
<dbReference type="CTD" id="182868"/>
<keyword evidence="3" id="KW-1185">Reference proteome</keyword>
<name>O17158_CAEEL</name>
<reference evidence="2 3" key="1">
    <citation type="journal article" date="1998" name="Science">
        <title>Genome sequence of the nematode C. elegans: a platform for investigating biology.</title>
        <authorList>
            <consortium name="The C. elegans sequencing consortium"/>
            <person name="Sulson J.E."/>
            <person name="Waterston R."/>
        </authorList>
    </citation>
    <scope>NUCLEOTIDE SEQUENCE [LARGE SCALE GENOMIC DNA]</scope>
    <source>
        <strain evidence="2 3">Bristol N2</strain>
    </source>
</reference>
<dbReference type="WormBase" id="C24H12.6">
    <property type="protein sequence ID" value="CE34706"/>
    <property type="gene ID" value="WBGene00016075"/>
</dbReference>
<accession>O17158</accession>
<dbReference type="KEGG" id="cel:CELE_C24H12.6"/>
<protein>
    <submittedName>
        <fullName evidence="2">BZIP domain-containing protein</fullName>
    </submittedName>
</protein>
<gene>
    <name evidence="2 4" type="ORF">C24H12.6</name>
    <name evidence="2" type="ORF">CELE_C24H12.6</name>
</gene>
<dbReference type="PIR" id="T32329">
    <property type="entry name" value="T32329"/>
</dbReference>
<dbReference type="InParanoid" id="O17158"/>
<dbReference type="RefSeq" id="NP_493729.2">
    <property type="nucleotide sequence ID" value="NM_061328.4"/>
</dbReference>
<dbReference type="AGR" id="WB:WBGene00016075"/>
<dbReference type="GeneID" id="182868"/>
<dbReference type="UCSC" id="C24H12.6">
    <property type="organism name" value="c. elegans"/>
</dbReference>
<feature type="region of interest" description="Disordered" evidence="1">
    <location>
        <begin position="170"/>
        <end position="208"/>
    </location>
</feature>
<dbReference type="Bgee" id="WBGene00016075">
    <property type="expression patterns" value="Expressed in multicellular organism and 2 other cell types or tissues"/>
</dbReference>